<dbReference type="CDD" id="cd00060">
    <property type="entry name" value="FHA"/>
    <property type="match status" value="1"/>
</dbReference>
<dbReference type="Gene3D" id="2.60.200.20">
    <property type="match status" value="1"/>
</dbReference>
<dbReference type="InterPro" id="IPR000253">
    <property type="entry name" value="FHA_dom"/>
</dbReference>
<reference evidence="3 4" key="1">
    <citation type="submission" date="2019-08" db="EMBL/GenBank/DDBJ databases">
        <title>Deep-cultivation of Planctomycetes and their phenomic and genomic characterization uncovers novel biology.</title>
        <authorList>
            <person name="Wiegand S."/>
            <person name="Jogler M."/>
            <person name="Boedeker C."/>
            <person name="Pinto D."/>
            <person name="Vollmers J."/>
            <person name="Rivas-Marin E."/>
            <person name="Kohn T."/>
            <person name="Peeters S.H."/>
            <person name="Heuer A."/>
            <person name="Rast P."/>
            <person name="Oberbeckmann S."/>
            <person name="Bunk B."/>
            <person name="Jeske O."/>
            <person name="Meyerdierks A."/>
            <person name="Storesund J.E."/>
            <person name="Kallscheuer N."/>
            <person name="Luecker S."/>
            <person name="Lage O.M."/>
            <person name="Pohl T."/>
            <person name="Merkel B.J."/>
            <person name="Hornburger P."/>
            <person name="Mueller R.-W."/>
            <person name="Bruemmer F."/>
            <person name="Labrenz M."/>
            <person name="Spormann A.M."/>
            <person name="Op den Camp H."/>
            <person name="Overmann J."/>
            <person name="Amann R."/>
            <person name="Jetten M.S.M."/>
            <person name="Mascher T."/>
            <person name="Medema M.H."/>
            <person name="Devos D.P."/>
            <person name="Kaster A.-K."/>
            <person name="Ovreas L."/>
            <person name="Rohde M."/>
            <person name="Galperin M.Y."/>
            <person name="Jogler C."/>
        </authorList>
    </citation>
    <scope>NUCLEOTIDE SEQUENCE [LARGE SCALE GENOMIC DNA]</scope>
    <source>
        <strain evidence="3 4">Pr1d</strain>
    </source>
</reference>
<evidence type="ECO:0000313" key="4">
    <source>
        <dbReference type="Proteomes" id="UP000323917"/>
    </source>
</evidence>
<dbReference type="SMART" id="SM00240">
    <property type="entry name" value="FHA"/>
    <property type="match status" value="1"/>
</dbReference>
<dbReference type="Proteomes" id="UP000323917">
    <property type="component" value="Chromosome"/>
</dbReference>
<name>A0A5B9QMG4_9BACT</name>
<dbReference type="AlphaFoldDB" id="A0A5B9QMG4"/>
<proteinExistence type="predicted"/>
<dbReference type="RefSeq" id="WP_148073726.1">
    <property type="nucleotide sequence ID" value="NZ_CP042913.1"/>
</dbReference>
<dbReference type="EMBL" id="CP042913">
    <property type="protein sequence ID" value="QEG35183.1"/>
    <property type="molecule type" value="Genomic_DNA"/>
</dbReference>
<dbReference type="InterPro" id="IPR008984">
    <property type="entry name" value="SMAD_FHA_dom_sf"/>
</dbReference>
<evidence type="ECO:0000259" key="2">
    <source>
        <dbReference type="PROSITE" id="PS50006"/>
    </source>
</evidence>
<dbReference type="PROSITE" id="PS50006">
    <property type="entry name" value="FHA_DOMAIN"/>
    <property type="match status" value="1"/>
</dbReference>
<dbReference type="Pfam" id="PF00498">
    <property type="entry name" value="FHA"/>
    <property type="match status" value="1"/>
</dbReference>
<evidence type="ECO:0000256" key="1">
    <source>
        <dbReference type="SAM" id="MobiDB-lite"/>
    </source>
</evidence>
<sequence length="163" mass="18139">MYGELTPLGGGDPIPLLKKQLLIGRRESCDIVLRFANVSAHHCRLVLNGGYWYIRDMQSRNGVKVNGIRVQEKRVDPGDKLSVAKHDYELIYSPADLGAVGPPPADDLPNEIMTESLLSRAGLKSSDSREKAPQYAGKKADGSFRRYDVMDDDEQLKMPDRPV</sequence>
<protein>
    <submittedName>
        <fullName evidence="3">Transcriptional regulatory protein EmbR</fullName>
    </submittedName>
</protein>
<keyword evidence="4" id="KW-1185">Reference proteome</keyword>
<evidence type="ECO:0000313" key="3">
    <source>
        <dbReference type="EMBL" id="QEG35183.1"/>
    </source>
</evidence>
<feature type="compositionally biased region" description="Basic and acidic residues" evidence="1">
    <location>
        <begin position="126"/>
        <end position="163"/>
    </location>
</feature>
<dbReference type="PANTHER" id="PTHR23308">
    <property type="entry name" value="NUCLEAR INHIBITOR OF PROTEIN PHOSPHATASE-1"/>
    <property type="match status" value="1"/>
</dbReference>
<gene>
    <name evidence="3" type="primary">embR</name>
    <name evidence="3" type="ORF">Pr1d_24770</name>
</gene>
<dbReference type="KEGG" id="bgok:Pr1d_24770"/>
<dbReference type="SUPFAM" id="SSF49879">
    <property type="entry name" value="SMAD/FHA domain"/>
    <property type="match status" value="1"/>
</dbReference>
<feature type="domain" description="FHA" evidence="2">
    <location>
        <begin position="21"/>
        <end position="70"/>
    </location>
</feature>
<feature type="region of interest" description="Disordered" evidence="1">
    <location>
        <begin position="119"/>
        <end position="163"/>
    </location>
</feature>
<organism evidence="3 4">
    <name type="scientific">Bythopirellula goksoeyrii</name>
    <dbReference type="NCBI Taxonomy" id="1400387"/>
    <lineage>
        <taxon>Bacteria</taxon>
        <taxon>Pseudomonadati</taxon>
        <taxon>Planctomycetota</taxon>
        <taxon>Planctomycetia</taxon>
        <taxon>Pirellulales</taxon>
        <taxon>Lacipirellulaceae</taxon>
        <taxon>Bythopirellula</taxon>
    </lineage>
</organism>
<dbReference type="InterPro" id="IPR050923">
    <property type="entry name" value="Cell_Proc_Reg/RNA_Proc"/>
</dbReference>
<dbReference type="OrthoDB" id="151099at2"/>
<accession>A0A5B9QMG4</accession>